<feature type="domain" description="Aspartate dehydrogenase" evidence="7">
    <location>
        <begin position="250"/>
        <end position="307"/>
    </location>
</feature>
<dbReference type="Proteomes" id="UP001484097">
    <property type="component" value="Unassembled WGS sequence"/>
</dbReference>
<proteinExistence type="inferred from homology"/>
<evidence type="ECO:0000313" key="10">
    <source>
        <dbReference type="Proteomes" id="UP001484097"/>
    </source>
</evidence>
<sequence>MTPATHHSPGTPAPPARVLLLGFGAIGRHVATLLAPEREAGLLRMCAAERDVSAHRERAVPGVELSTTGTDTDCPTWDEALAATDLVVECAGVEPAGEYGPGVVAAGIDLVLTSVGALADPGTARRLLAGPGRLWVTNGAIGGFDVLGAAADSGGLDAVRIRTSKLPTSLLRPWMIETEKAELRALRPGDEPVTVFSGGPAEAIERFPANVNVAVGLAWATRGRTQPGGDGAGDGAGVGPQAGGAEEAELLQRSLDRVRVELVADPDAGRSRHAILATGDAGRFELTFESAPSPENPRTSGLTALSVTRTVREALNLT</sequence>
<feature type="binding site" evidence="6">
    <location>
        <position position="212"/>
    </location>
    <ligand>
        <name>NAD(+)</name>
        <dbReference type="ChEBI" id="CHEBI:57540"/>
    </ligand>
</feature>
<dbReference type="Gene3D" id="3.40.50.720">
    <property type="entry name" value="NAD(P)-binding Rossmann-like Domain"/>
    <property type="match status" value="1"/>
</dbReference>
<keyword evidence="10" id="KW-1185">Reference proteome</keyword>
<feature type="binding site" evidence="6">
    <location>
        <position position="140"/>
    </location>
    <ligand>
        <name>NAD(+)</name>
        <dbReference type="ChEBI" id="CHEBI:57540"/>
    </ligand>
</feature>
<evidence type="ECO:0000256" key="5">
    <source>
        <dbReference type="ARBA" id="ARBA00023027"/>
    </source>
</evidence>
<dbReference type="PANTHER" id="PTHR31873">
    <property type="entry name" value="L-ASPARTATE DEHYDROGENASE-RELATED"/>
    <property type="match status" value="1"/>
</dbReference>
<evidence type="ECO:0000256" key="3">
    <source>
        <dbReference type="ARBA" id="ARBA00022857"/>
    </source>
</evidence>
<reference evidence="9 10" key="1">
    <citation type="submission" date="2024-05" db="EMBL/GenBank/DDBJ databases">
        <authorList>
            <person name="Yi C."/>
        </authorList>
    </citation>
    <scope>NUCLEOTIDE SEQUENCE [LARGE SCALE GENOMIC DNA]</scope>
    <source>
        <strain evidence="9 10">XS13</strain>
    </source>
</reference>
<feature type="domain" description="Aspartate/homoserine dehydrogenase NAD-binding" evidence="8">
    <location>
        <begin position="22"/>
        <end position="128"/>
    </location>
</feature>
<evidence type="ECO:0000313" key="9">
    <source>
        <dbReference type="EMBL" id="MEO9248292.1"/>
    </source>
</evidence>
<evidence type="ECO:0000256" key="4">
    <source>
        <dbReference type="ARBA" id="ARBA00023002"/>
    </source>
</evidence>
<accession>A0ABV0ILA4</accession>
<evidence type="ECO:0000256" key="2">
    <source>
        <dbReference type="ARBA" id="ARBA00022642"/>
    </source>
</evidence>
<keyword evidence="3 6" id="KW-0521">NADP</keyword>
<dbReference type="EMBL" id="JBDXMX010000004">
    <property type="protein sequence ID" value="MEO9248292.1"/>
    <property type="molecule type" value="Genomic_DNA"/>
</dbReference>
<dbReference type="InterPro" id="IPR020626">
    <property type="entry name" value="Asp_DH_prok"/>
</dbReference>
<dbReference type="Pfam" id="PF01958">
    <property type="entry name" value="Asp_DH_C"/>
    <property type="match status" value="2"/>
</dbReference>
<dbReference type="Pfam" id="PF03447">
    <property type="entry name" value="NAD_binding_3"/>
    <property type="match status" value="1"/>
</dbReference>
<dbReference type="HAMAP" id="MF_01265">
    <property type="entry name" value="NadX"/>
    <property type="match status" value="1"/>
</dbReference>
<comment type="catalytic activity">
    <reaction evidence="6">
        <text>L-aspartate + NADP(+) + H2O = oxaloacetate + NH4(+) + NADPH + H(+)</text>
        <dbReference type="Rhea" id="RHEA:11784"/>
        <dbReference type="ChEBI" id="CHEBI:15377"/>
        <dbReference type="ChEBI" id="CHEBI:15378"/>
        <dbReference type="ChEBI" id="CHEBI:16452"/>
        <dbReference type="ChEBI" id="CHEBI:28938"/>
        <dbReference type="ChEBI" id="CHEBI:29991"/>
        <dbReference type="ChEBI" id="CHEBI:57783"/>
        <dbReference type="ChEBI" id="CHEBI:58349"/>
        <dbReference type="EC" id="1.4.1.21"/>
    </reaction>
</comment>
<dbReference type="InterPro" id="IPR005106">
    <property type="entry name" value="Asp/hSer_DH_NAD-bd"/>
</dbReference>
<keyword evidence="5 6" id="KW-0520">NAD</keyword>
<dbReference type="RefSeq" id="WP_347920911.1">
    <property type="nucleotide sequence ID" value="NZ_JBDXMX010000004.1"/>
</dbReference>
<evidence type="ECO:0000259" key="8">
    <source>
        <dbReference type="Pfam" id="PF03447"/>
    </source>
</evidence>
<dbReference type="InterPro" id="IPR002811">
    <property type="entry name" value="Asp_DH"/>
</dbReference>
<evidence type="ECO:0000256" key="6">
    <source>
        <dbReference type="HAMAP-Rule" id="MF_01265"/>
    </source>
</evidence>
<feature type="domain" description="Aspartate dehydrogenase" evidence="7">
    <location>
        <begin position="190"/>
        <end position="223"/>
    </location>
</feature>
<dbReference type="SUPFAM" id="SSF55347">
    <property type="entry name" value="Glyceraldehyde-3-phosphate dehydrogenase-like, C-terminal domain"/>
    <property type="match status" value="1"/>
</dbReference>
<keyword evidence="2 6" id="KW-0662">Pyridine nucleotide biosynthesis</keyword>
<comment type="caution">
    <text evidence="9">The sequence shown here is derived from an EMBL/GenBank/DDBJ whole genome shotgun (WGS) entry which is preliminary data.</text>
</comment>
<protein>
    <recommendedName>
        <fullName evidence="6">L-aspartate dehydrogenase</fullName>
        <ecNumber evidence="6">1.4.1.21</ecNumber>
    </recommendedName>
</protein>
<dbReference type="EC" id="1.4.1.21" evidence="6"/>
<comment type="similarity">
    <text evidence="1 6">Belongs to the L-aspartate dehydrogenase family.</text>
</comment>
<dbReference type="InterPro" id="IPR036291">
    <property type="entry name" value="NAD(P)-bd_dom_sf"/>
</dbReference>
<gene>
    <name evidence="6" type="primary">nadX</name>
    <name evidence="9" type="ORF">ABDK96_11405</name>
</gene>
<comment type="catalytic activity">
    <reaction evidence="6">
        <text>L-aspartate + NAD(+) + H2O = oxaloacetate + NH4(+) + NADH + H(+)</text>
        <dbReference type="Rhea" id="RHEA:11788"/>
        <dbReference type="ChEBI" id="CHEBI:15377"/>
        <dbReference type="ChEBI" id="CHEBI:15378"/>
        <dbReference type="ChEBI" id="CHEBI:16452"/>
        <dbReference type="ChEBI" id="CHEBI:28938"/>
        <dbReference type="ChEBI" id="CHEBI:29991"/>
        <dbReference type="ChEBI" id="CHEBI:57540"/>
        <dbReference type="ChEBI" id="CHEBI:57945"/>
        <dbReference type="EC" id="1.4.1.21"/>
    </reaction>
</comment>
<dbReference type="Gene3D" id="3.30.360.10">
    <property type="entry name" value="Dihydrodipicolinate Reductase, domain 2"/>
    <property type="match status" value="1"/>
</dbReference>
<evidence type="ECO:0000259" key="7">
    <source>
        <dbReference type="Pfam" id="PF01958"/>
    </source>
</evidence>
<comment type="function">
    <text evidence="6">Specifically catalyzes the NAD or NADP-dependent dehydrogenation of L-aspartate to iminoaspartate.</text>
</comment>
<feature type="active site" evidence="6">
    <location>
        <position position="273"/>
    </location>
</feature>
<comment type="pathway">
    <text evidence="6">Cofactor biosynthesis; NAD(+) biosynthesis; iminoaspartate from L-aspartate (dehydrogenase route): step 1/1.</text>
</comment>
<dbReference type="SUPFAM" id="SSF51735">
    <property type="entry name" value="NAD(P)-binding Rossmann-fold domains"/>
    <property type="match status" value="1"/>
</dbReference>
<name>A0ABV0ILA4_9MICC</name>
<evidence type="ECO:0000256" key="1">
    <source>
        <dbReference type="ARBA" id="ARBA00008331"/>
    </source>
</evidence>
<dbReference type="PANTHER" id="PTHR31873:SF6">
    <property type="entry name" value="ASPARTATE DEHYDROGENASE DOMAIN-CONTAINING PROTEIN"/>
    <property type="match status" value="1"/>
</dbReference>
<comment type="miscellaneous">
    <text evidence="6">The iminoaspartate product is unstable in aqueous solution and can decompose to oxaloacetate and ammonia.</text>
</comment>
<organism evidence="9 10">
    <name type="scientific">Citricoccus nitrophenolicus</name>
    <dbReference type="NCBI Taxonomy" id="863575"/>
    <lineage>
        <taxon>Bacteria</taxon>
        <taxon>Bacillati</taxon>
        <taxon>Actinomycetota</taxon>
        <taxon>Actinomycetes</taxon>
        <taxon>Micrococcales</taxon>
        <taxon>Micrococcaceae</taxon>
        <taxon>Citricoccus</taxon>
    </lineage>
</organism>
<keyword evidence="4 6" id="KW-0560">Oxidoreductase</keyword>